<organism evidence="1 2">
    <name type="scientific">Draconibacterium sediminis</name>
    <dbReference type="NCBI Taxonomy" id="1544798"/>
    <lineage>
        <taxon>Bacteria</taxon>
        <taxon>Pseudomonadati</taxon>
        <taxon>Bacteroidota</taxon>
        <taxon>Bacteroidia</taxon>
        <taxon>Marinilabiliales</taxon>
        <taxon>Prolixibacteraceae</taxon>
        <taxon>Draconibacterium</taxon>
    </lineage>
</organism>
<name>A0A0D8J884_9BACT</name>
<accession>A0A0D8J884</accession>
<dbReference type="Proteomes" id="UP000032544">
    <property type="component" value="Unassembled WGS sequence"/>
</dbReference>
<evidence type="ECO:0000313" key="2">
    <source>
        <dbReference type="Proteomes" id="UP000032544"/>
    </source>
</evidence>
<protein>
    <submittedName>
        <fullName evidence="1">Uncharacterized protein</fullName>
    </submittedName>
</protein>
<dbReference type="STRING" id="1544798.LH29_17080"/>
<reference evidence="1 2" key="1">
    <citation type="submission" date="2014-09" db="EMBL/GenBank/DDBJ databases">
        <title>Draft Genome Sequence of Draconibacterium sp. JN14CK-3.</title>
        <authorList>
            <person name="Dong C."/>
            <person name="Lai Q."/>
            <person name="Shao Z."/>
        </authorList>
    </citation>
    <scope>NUCLEOTIDE SEQUENCE [LARGE SCALE GENOMIC DNA]</scope>
    <source>
        <strain evidence="1 2">JN14CK-3</strain>
    </source>
</reference>
<sequence length="238" mass="27147">MIKLKKRELNKAPEVQEPQKTELTESELLVIATKILPNLLFTPAFQKSSLLGQLKKHSIEDQELVFELLREMEVIIPYRSVDAFGNKNTTSFKSGKEAFKLVKKSQTIEQTKTTKEIFKAIYKTFLRNGNAIIITPDTLAEALIVAGYKVDNYSDVKKVAIALTVNRMVSRSLIRSEHGYILEIHENGLTYLQNVLDKSERVKNLPDNFKYTDEEKARILQPNSHGIASRVEKKVINL</sequence>
<evidence type="ECO:0000313" key="1">
    <source>
        <dbReference type="EMBL" id="KJF43092.1"/>
    </source>
</evidence>
<keyword evidence="2" id="KW-1185">Reference proteome</keyword>
<dbReference type="EMBL" id="JRHC01000004">
    <property type="protein sequence ID" value="KJF43092.1"/>
    <property type="molecule type" value="Genomic_DNA"/>
</dbReference>
<proteinExistence type="predicted"/>
<comment type="caution">
    <text evidence="1">The sequence shown here is derived from an EMBL/GenBank/DDBJ whole genome shotgun (WGS) entry which is preliminary data.</text>
</comment>
<dbReference type="AlphaFoldDB" id="A0A0D8J884"/>
<gene>
    <name evidence="1" type="ORF">LH29_17080</name>
</gene>
<dbReference type="RefSeq" id="WP_045031710.1">
    <property type="nucleotide sequence ID" value="NZ_JRHC01000004.1"/>
</dbReference>